<evidence type="ECO:0000313" key="3">
    <source>
        <dbReference type="Proteomes" id="UP000266272"/>
    </source>
</evidence>
<comment type="caution">
    <text evidence="2">The sequence shown here is derived from an EMBL/GenBank/DDBJ whole genome shotgun (WGS) entry which is preliminary data.</text>
</comment>
<dbReference type="GO" id="GO:0005524">
    <property type="term" value="F:ATP binding"/>
    <property type="evidence" value="ECO:0007669"/>
    <property type="project" value="InterPro"/>
</dbReference>
<dbReference type="AlphaFoldDB" id="A0A395NMW8"/>
<accession>A0A395NMW8</accession>
<dbReference type="STRING" id="490622.A0A395NMW8"/>
<evidence type="ECO:0000256" key="1">
    <source>
        <dbReference type="SAM" id="MobiDB-lite"/>
    </source>
</evidence>
<dbReference type="GO" id="GO:0006418">
    <property type="term" value="P:tRNA aminoacylation for protein translation"/>
    <property type="evidence" value="ECO:0007669"/>
    <property type="project" value="InterPro"/>
</dbReference>
<sequence>MKPTYHLPPNFSTPPAPAGPFHLGTVIRNFNRREQMRPLNQSAESRIPIINDQKYHDQKGGFEANRLKLKSGTLGIWANLFKGEKKLIDELHTAGATFVDDDKGDNQEQHADNFTIAFDEDSGPTGYTYQTDSSADGAVEEHWVFPAT</sequence>
<proteinExistence type="predicted"/>
<reference evidence="2 3" key="1">
    <citation type="journal article" date="2018" name="PLoS Pathog.">
        <title>Evolution of structural diversity of trichothecenes, a family of toxins produced by plant pathogenic and entomopathogenic fungi.</title>
        <authorList>
            <person name="Proctor R.H."/>
            <person name="McCormick S.P."/>
            <person name="Kim H.S."/>
            <person name="Cardoza R.E."/>
            <person name="Stanley A.M."/>
            <person name="Lindo L."/>
            <person name="Kelly A."/>
            <person name="Brown D.W."/>
            <person name="Lee T."/>
            <person name="Vaughan M.M."/>
            <person name="Alexander N.J."/>
            <person name="Busman M."/>
            <person name="Gutierrez S."/>
        </authorList>
    </citation>
    <scope>NUCLEOTIDE SEQUENCE [LARGE SCALE GENOMIC DNA]</scope>
    <source>
        <strain evidence="2 3">IBT 40837</strain>
    </source>
</reference>
<feature type="region of interest" description="Disordered" evidence="1">
    <location>
        <begin position="1"/>
        <end position="20"/>
    </location>
</feature>
<dbReference type="EMBL" id="PXOA01000282">
    <property type="protein sequence ID" value="RFU77425.1"/>
    <property type="molecule type" value="Genomic_DNA"/>
</dbReference>
<protein>
    <submittedName>
        <fullName evidence="2">Major facilitator superfamily mfs-1</fullName>
    </submittedName>
</protein>
<dbReference type="OrthoDB" id="4500473at2759"/>
<dbReference type="Proteomes" id="UP000266272">
    <property type="component" value="Unassembled WGS sequence"/>
</dbReference>
<name>A0A395NMW8_TRIAR</name>
<dbReference type="InterPro" id="IPR001412">
    <property type="entry name" value="aa-tRNA-synth_I_CS"/>
</dbReference>
<organism evidence="2 3">
    <name type="scientific">Trichoderma arundinaceum</name>
    <dbReference type="NCBI Taxonomy" id="490622"/>
    <lineage>
        <taxon>Eukaryota</taxon>
        <taxon>Fungi</taxon>
        <taxon>Dikarya</taxon>
        <taxon>Ascomycota</taxon>
        <taxon>Pezizomycotina</taxon>
        <taxon>Sordariomycetes</taxon>
        <taxon>Hypocreomycetidae</taxon>
        <taxon>Hypocreales</taxon>
        <taxon>Hypocreaceae</taxon>
        <taxon>Trichoderma</taxon>
    </lineage>
</organism>
<gene>
    <name evidence="2" type="ORF">TARUN_4842</name>
</gene>
<dbReference type="PROSITE" id="PS00178">
    <property type="entry name" value="AA_TRNA_LIGASE_I"/>
    <property type="match status" value="1"/>
</dbReference>
<evidence type="ECO:0000313" key="2">
    <source>
        <dbReference type="EMBL" id="RFU77425.1"/>
    </source>
</evidence>
<dbReference type="GO" id="GO:0004812">
    <property type="term" value="F:aminoacyl-tRNA ligase activity"/>
    <property type="evidence" value="ECO:0007669"/>
    <property type="project" value="InterPro"/>
</dbReference>
<keyword evidence="3" id="KW-1185">Reference proteome</keyword>